<name>A0A936NEI5_9ACTN</name>
<feature type="domain" description="Polymerase nucleotidyl transferase" evidence="1">
    <location>
        <begin position="46"/>
        <end position="88"/>
    </location>
</feature>
<sequence length="154" mass="16703">MLGELIVAGIVSESRAGRASLVELNPQHLAVPHVLALAGLRGELIRRLRDRMLTWENLRGAWLFGSVARGDAHAGSDIDVLIVVDDVRAAGLHDQLAQLHADVLGWTGNELQVVEHSEESWAELVTARNPLVAEIRDDGVVLVSRTPIGMERAS</sequence>
<dbReference type="Gene3D" id="3.30.460.10">
    <property type="entry name" value="Beta Polymerase, domain 2"/>
    <property type="match status" value="1"/>
</dbReference>
<gene>
    <name evidence="2" type="ORF">IPN02_12085</name>
</gene>
<dbReference type="InterPro" id="IPR052548">
    <property type="entry name" value="Type_VII_TA_antitoxin"/>
</dbReference>
<dbReference type="InterPro" id="IPR002934">
    <property type="entry name" value="Polymerase_NTP_transf_dom"/>
</dbReference>
<evidence type="ECO:0000313" key="2">
    <source>
        <dbReference type="EMBL" id="MBK9297547.1"/>
    </source>
</evidence>
<proteinExistence type="predicted"/>
<dbReference type="PANTHER" id="PTHR33933">
    <property type="entry name" value="NUCLEOTIDYLTRANSFERASE"/>
    <property type="match status" value="1"/>
</dbReference>
<dbReference type="Pfam" id="PF01909">
    <property type="entry name" value="NTP_transf_2"/>
    <property type="match status" value="1"/>
</dbReference>
<dbReference type="PANTHER" id="PTHR33933:SF1">
    <property type="entry name" value="PROTEIN ADENYLYLTRANSFERASE MNTA-RELATED"/>
    <property type="match status" value="1"/>
</dbReference>
<dbReference type="SUPFAM" id="SSF81301">
    <property type="entry name" value="Nucleotidyltransferase"/>
    <property type="match status" value="1"/>
</dbReference>
<dbReference type="CDD" id="cd05403">
    <property type="entry name" value="NT_KNTase_like"/>
    <property type="match status" value="1"/>
</dbReference>
<evidence type="ECO:0000313" key="3">
    <source>
        <dbReference type="Proteomes" id="UP000727993"/>
    </source>
</evidence>
<dbReference type="Proteomes" id="UP000727993">
    <property type="component" value="Unassembled WGS sequence"/>
</dbReference>
<dbReference type="GO" id="GO:0016779">
    <property type="term" value="F:nucleotidyltransferase activity"/>
    <property type="evidence" value="ECO:0007669"/>
    <property type="project" value="InterPro"/>
</dbReference>
<dbReference type="InterPro" id="IPR043519">
    <property type="entry name" value="NT_sf"/>
</dbReference>
<dbReference type="EMBL" id="JADJZA010000007">
    <property type="protein sequence ID" value="MBK9297547.1"/>
    <property type="molecule type" value="Genomic_DNA"/>
</dbReference>
<evidence type="ECO:0000259" key="1">
    <source>
        <dbReference type="Pfam" id="PF01909"/>
    </source>
</evidence>
<accession>A0A936NEI5</accession>
<comment type="caution">
    <text evidence="2">The sequence shown here is derived from an EMBL/GenBank/DDBJ whole genome shotgun (WGS) entry which is preliminary data.</text>
</comment>
<protein>
    <submittedName>
        <fullName evidence="2">Nucleotidyltransferase domain-containing protein</fullName>
    </submittedName>
</protein>
<organism evidence="2 3">
    <name type="scientific">Candidatus Neomicrothrix subdominans</name>
    <dbReference type="NCBI Taxonomy" id="2954438"/>
    <lineage>
        <taxon>Bacteria</taxon>
        <taxon>Bacillati</taxon>
        <taxon>Actinomycetota</taxon>
        <taxon>Acidimicrobiia</taxon>
        <taxon>Acidimicrobiales</taxon>
        <taxon>Microthrixaceae</taxon>
        <taxon>Candidatus Neomicrothrix</taxon>
    </lineage>
</organism>
<reference evidence="2 3" key="1">
    <citation type="submission" date="2020-10" db="EMBL/GenBank/DDBJ databases">
        <title>Connecting structure to function with the recovery of over 1000 high-quality activated sludge metagenome-assembled genomes encoding full-length rRNA genes using long-read sequencing.</title>
        <authorList>
            <person name="Singleton C.M."/>
            <person name="Petriglieri F."/>
            <person name="Kristensen J.M."/>
            <person name="Kirkegaard R.H."/>
            <person name="Michaelsen T.Y."/>
            <person name="Andersen M.H."/>
            <person name="Karst S.M."/>
            <person name="Dueholm M.S."/>
            <person name="Nielsen P.H."/>
            <person name="Albertsen M."/>
        </authorList>
    </citation>
    <scope>NUCLEOTIDE SEQUENCE [LARGE SCALE GENOMIC DNA]</scope>
    <source>
        <strain evidence="2">Lyne_18-Q3-R50-59_MAXAC.006</strain>
    </source>
</reference>
<dbReference type="AlphaFoldDB" id="A0A936NEI5"/>